<organism evidence="5 6">
    <name type="scientific">Zasmidium cellare</name>
    <name type="common">Wine cellar mold</name>
    <name type="synonym">Racodium cellare</name>
    <dbReference type="NCBI Taxonomy" id="395010"/>
    <lineage>
        <taxon>Eukaryota</taxon>
        <taxon>Fungi</taxon>
        <taxon>Dikarya</taxon>
        <taxon>Ascomycota</taxon>
        <taxon>Pezizomycotina</taxon>
        <taxon>Dothideomycetes</taxon>
        <taxon>Dothideomycetidae</taxon>
        <taxon>Mycosphaerellales</taxon>
        <taxon>Mycosphaerellaceae</taxon>
        <taxon>Zasmidium</taxon>
    </lineage>
</organism>
<proteinExistence type="inferred from homology"/>
<evidence type="ECO:0000256" key="2">
    <source>
        <dbReference type="ARBA" id="ARBA00022630"/>
    </source>
</evidence>
<dbReference type="PANTHER" id="PTHR42877">
    <property type="entry name" value="L-ORNITHINE N(5)-MONOOXYGENASE-RELATED"/>
    <property type="match status" value="1"/>
</dbReference>
<dbReference type="Gene3D" id="3.50.50.60">
    <property type="entry name" value="FAD/NAD(P)-binding domain"/>
    <property type="match status" value="3"/>
</dbReference>
<protein>
    <recommendedName>
        <fullName evidence="7">Sterigmatocystin biosynthesis monooxygenase stcW</fullName>
    </recommendedName>
</protein>
<keyword evidence="4" id="KW-0560">Oxidoreductase</keyword>
<dbReference type="Proteomes" id="UP001305779">
    <property type="component" value="Unassembled WGS sequence"/>
</dbReference>
<evidence type="ECO:0000256" key="3">
    <source>
        <dbReference type="ARBA" id="ARBA00022827"/>
    </source>
</evidence>
<sequence length="567" mass="64408">MAPDLNGVAAGGKFDYSQPGSTGYDIRQDLTWKDPKNRKLKVLTIGGGVTGILMAYQIQKLCENVEHVIYEKNADIGGTCPDIWKYLDKVCNTFDLRKYMTFHTEVIGAYWDDSLGQWLVKLRQSKPGEEPREFEEHCDLLLHGTGILNNWKWPDIPGLRDKFKGKVIHTARWPGEYQKEEWKGERVAVVGSGASSIQTVPTMQPHVGHLDVFVRTGVWFVQIANNYGQNKEYDAKERDEFRHNPKALVAHAKDIEDQVNGLWGAFYSDTPAQKAGQELFRARMAEFIKDPRLLEGFTPNFGVGCRRITPGDPYMLAIQEPNVDVHFTAVESATEDGVVGSDGVERKVDTVVCATGFDVSYRPRFPLVGKGGVDLKEKWKICPESYLGLAIPDFPNFITFIGPTWPVENGSVMGPLHTVSEYAIQIIKKMQNENIKSWVPKQDITDKFNEHVQEWIKHTVWKEDCRSWYKDNNTGRVNAVWPGSSMHYQQVIETPRYEDMEISYFEKNPWACLGMGWTVENRITADGGADCSPYLSLGNLDPKWYVANGGDEKVLREQVDEERRGRK</sequence>
<evidence type="ECO:0000313" key="6">
    <source>
        <dbReference type="Proteomes" id="UP001305779"/>
    </source>
</evidence>
<keyword evidence="6" id="KW-1185">Reference proteome</keyword>
<dbReference type="SUPFAM" id="SSF51905">
    <property type="entry name" value="FAD/NAD(P)-binding domain"/>
    <property type="match status" value="1"/>
</dbReference>
<dbReference type="InterPro" id="IPR051209">
    <property type="entry name" value="FAD-bind_Monooxygenase_sf"/>
</dbReference>
<evidence type="ECO:0000256" key="1">
    <source>
        <dbReference type="ARBA" id="ARBA00010139"/>
    </source>
</evidence>
<dbReference type="InterPro" id="IPR020946">
    <property type="entry name" value="Flavin_mOase-like"/>
</dbReference>
<dbReference type="PANTHER" id="PTHR42877:SF1">
    <property type="entry name" value="FAD-BINDING MONOOXYGENASE STCW"/>
    <property type="match status" value="1"/>
</dbReference>
<evidence type="ECO:0000313" key="5">
    <source>
        <dbReference type="EMBL" id="KAK4500030.1"/>
    </source>
</evidence>
<comment type="similarity">
    <text evidence="1">Belongs to the FAD-binding monooxygenase family.</text>
</comment>
<keyword evidence="3" id="KW-0274">FAD</keyword>
<gene>
    <name evidence="5" type="ORF">PRZ48_008216</name>
</gene>
<dbReference type="InterPro" id="IPR036188">
    <property type="entry name" value="FAD/NAD-bd_sf"/>
</dbReference>
<reference evidence="5 6" key="1">
    <citation type="journal article" date="2023" name="G3 (Bethesda)">
        <title>A chromosome-level genome assembly of Zasmidium syzygii isolated from banana leaves.</title>
        <authorList>
            <person name="van Westerhoven A.C."/>
            <person name="Mehrabi R."/>
            <person name="Talebi R."/>
            <person name="Steentjes M.B.F."/>
            <person name="Corcolon B."/>
            <person name="Chong P.A."/>
            <person name="Kema G.H.J."/>
            <person name="Seidl M.F."/>
        </authorList>
    </citation>
    <scope>NUCLEOTIDE SEQUENCE [LARGE SCALE GENOMIC DNA]</scope>
    <source>
        <strain evidence="5 6">P124</strain>
    </source>
</reference>
<dbReference type="Pfam" id="PF00743">
    <property type="entry name" value="FMO-like"/>
    <property type="match status" value="1"/>
</dbReference>
<evidence type="ECO:0008006" key="7">
    <source>
        <dbReference type="Google" id="ProtNLM"/>
    </source>
</evidence>
<comment type="caution">
    <text evidence="5">The sequence shown here is derived from an EMBL/GenBank/DDBJ whole genome shotgun (WGS) entry which is preliminary data.</text>
</comment>
<keyword evidence="2" id="KW-0285">Flavoprotein</keyword>
<evidence type="ECO:0000256" key="4">
    <source>
        <dbReference type="ARBA" id="ARBA00023002"/>
    </source>
</evidence>
<name>A0ABR0EEW0_ZASCE</name>
<dbReference type="EMBL" id="JAXOVC010000006">
    <property type="protein sequence ID" value="KAK4500030.1"/>
    <property type="molecule type" value="Genomic_DNA"/>
</dbReference>
<accession>A0ABR0EEW0</accession>